<protein>
    <recommendedName>
        <fullName evidence="1">Nitroreductase domain-containing protein</fullName>
    </recommendedName>
</protein>
<dbReference type="AlphaFoldDB" id="A0A6F8XP66"/>
<organism evidence="2 3">
    <name type="scientific">Phytohabitans flavus</name>
    <dbReference type="NCBI Taxonomy" id="1076124"/>
    <lineage>
        <taxon>Bacteria</taxon>
        <taxon>Bacillati</taxon>
        <taxon>Actinomycetota</taxon>
        <taxon>Actinomycetes</taxon>
        <taxon>Micromonosporales</taxon>
        <taxon>Micromonosporaceae</taxon>
    </lineage>
</organism>
<dbReference type="InterPro" id="IPR000415">
    <property type="entry name" value="Nitroreductase-like"/>
</dbReference>
<evidence type="ECO:0000313" key="2">
    <source>
        <dbReference type="EMBL" id="BCB75632.1"/>
    </source>
</evidence>
<evidence type="ECO:0000259" key="1">
    <source>
        <dbReference type="Pfam" id="PF00881"/>
    </source>
</evidence>
<reference evidence="2 3" key="2">
    <citation type="submission" date="2020-03" db="EMBL/GenBank/DDBJ databases">
        <authorList>
            <person name="Ichikawa N."/>
            <person name="Kimura A."/>
            <person name="Kitahashi Y."/>
            <person name="Uohara A."/>
        </authorList>
    </citation>
    <scope>NUCLEOTIDE SEQUENCE [LARGE SCALE GENOMIC DNA]</scope>
    <source>
        <strain evidence="2 3">NBRC 107702</strain>
    </source>
</reference>
<dbReference type="Pfam" id="PF00881">
    <property type="entry name" value="Nitroreductase"/>
    <property type="match status" value="1"/>
</dbReference>
<reference evidence="2 3" key="1">
    <citation type="submission" date="2020-03" db="EMBL/GenBank/DDBJ databases">
        <title>Whole genome shotgun sequence of Phytohabitans flavus NBRC 107702.</title>
        <authorList>
            <person name="Komaki H."/>
            <person name="Tamura T."/>
        </authorList>
    </citation>
    <scope>NUCLEOTIDE SEQUENCE [LARGE SCALE GENOMIC DNA]</scope>
    <source>
        <strain evidence="2 3">NBRC 107702</strain>
    </source>
</reference>
<dbReference type="Gene3D" id="3.40.109.10">
    <property type="entry name" value="NADH Oxidase"/>
    <property type="match status" value="2"/>
</dbReference>
<accession>A0A6F8XP66</accession>
<dbReference type="Proteomes" id="UP000502508">
    <property type="component" value="Chromosome"/>
</dbReference>
<evidence type="ECO:0000313" key="3">
    <source>
        <dbReference type="Proteomes" id="UP000502508"/>
    </source>
</evidence>
<feature type="domain" description="Nitroreductase" evidence="1">
    <location>
        <begin position="3"/>
        <end position="37"/>
    </location>
</feature>
<sequence length="355" mass="38040">MTTSLTREEVAALCAAGASAPSGGNAQPWRVTVAADRIDVDIDPSRGSFLDVGGYAAHFAVGCFTENVVIAARARGLEHTVAVREGAATVTFTGRRDPEPEPLAAVLAERVTNRRLHQGPPLAEDEVRRLTATAESTDPCLAVTAVADPDGKRAVAAALGLADAVRMRHRAMFDDMVQEIRWTEREARAQRDGLDLRSLDLPAATRALLPVLRRLPWVRLLLPSARLGDTARTLVLGCSHVCCLSTTAEPTPDAMVAAGRAVQRLWLEATRAGVAVHPWTVSTLELLRLEVFAGAGFTAAERAAVARMGGELRAAFGLPAQARPIFVFRLSTAPPPAVRALRQPWETFTTIQEAQ</sequence>
<proteinExistence type="predicted"/>
<keyword evidence="3" id="KW-1185">Reference proteome</keyword>
<dbReference type="SUPFAM" id="SSF55469">
    <property type="entry name" value="FMN-dependent nitroreductase-like"/>
    <property type="match status" value="2"/>
</dbReference>
<dbReference type="EMBL" id="AP022870">
    <property type="protein sequence ID" value="BCB75632.1"/>
    <property type="molecule type" value="Genomic_DNA"/>
</dbReference>
<dbReference type="RefSeq" id="WP_173035521.1">
    <property type="nucleotide sequence ID" value="NZ_AP022870.1"/>
</dbReference>
<dbReference type="InterPro" id="IPR029479">
    <property type="entry name" value="Nitroreductase"/>
</dbReference>
<dbReference type="KEGG" id="pfla:Pflav_020420"/>
<name>A0A6F8XP66_9ACTN</name>
<dbReference type="GO" id="GO:0016491">
    <property type="term" value="F:oxidoreductase activity"/>
    <property type="evidence" value="ECO:0007669"/>
    <property type="project" value="InterPro"/>
</dbReference>
<gene>
    <name evidence="2" type="ORF">Pflav_020420</name>
</gene>